<keyword evidence="3" id="KW-0238">DNA-binding</keyword>
<organism evidence="6 7">
    <name type="scientific">Methylobacillus methanolivorans</name>
    <dbReference type="NCBI Taxonomy" id="1848927"/>
    <lineage>
        <taxon>Bacteria</taxon>
        <taxon>Pseudomonadati</taxon>
        <taxon>Pseudomonadota</taxon>
        <taxon>Betaproteobacteria</taxon>
        <taxon>Nitrosomonadales</taxon>
        <taxon>Methylophilaceae</taxon>
        <taxon>Methylobacillus</taxon>
    </lineage>
</organism>
<reference evidence="6 7" key="1">
    <citation type="submission" date="2024-11" db="EMBL/GenBank/DDBJ databases">
        <authorList>
            <person name="Kaparullina E.N."/>
            <person name="Delegan Y.A."/>
            <person name="Doronina N.V."/>
        </authorList>
    </citation>
    <scope>NUCLEOTIDE SEQUENCE [LARGE SCALE GENOMIC DNA]</scope>
    <source>
        <strain evidence="6 7">7sh_L</strain>
    </source>
</reference>
<name>A0ABW8GSW7_9PROT</name>
<protein>
    <submittedName>
        <fullName evidence="6">LysR family transcriptional regulator</fullName>
    </submittedName>
</protein>
<dbReference type="InterPro" id="IPR036388">
    <property type="entry name" value="WH-like_DNA-bd_sf"/>
</dbReference>
<evidence type="ECO:0000256" key="2">
    <source>
        <dbReference type="ARBA" id="ARBA00023015"/>
    </source>
</evidence>
<dbReference type="InterPro" id="IPR000847">
    <property type="entry name" value="LysR_HTH_N"/>
</dbReference>
<comment type="similarity">
    <text evidence="1">Belongs to the LysR transcriptional regulatory family.</text>
</comment>
<dbReference type="Pfam" id="PF00126">
    <property type="entry name" value="HTH_1"/>
    <property type="match status" value="1"/>
</dbReference>
<proteinExistence type="inferred from homology"/>
<keyword evidence="2" id="KW-0805">Transcription regulation</keyword>
<keyword evidence="7" id="KW-1185">Reference proteome</keyword>
<accession>A0ABW8GSW7</accession>
<evidence type="ECO:0000256" key="4">
    <source>
        <dbReference type="ARBA" id="ARBA00023163"/>
    </source>
</evidence>
<dbReference type="InterPro" id="IPR036390">
    <property type="entry name" value="WH_DNA-bd_sf"/>
</dbReference>
<dbReference type="SUPFAM" id="SSF53850">
    <property type="entry name" value="Periplasmic binding protein-like II"/>
    <property type="match status" value="1"/>
</dbReference>
<feature type="domain" description="HTH lysR-type" evidence="5">
    <location>
        <begin position="1"/>
        <end position="58"/>
    </location>
</feature>
<keyword evidence="4" id="KW-0804">Transcription</keyword>
<evidence type="ECO:0000256" key="3">
    <source>
        <dbReference type="ARBA" id="ARBA00023125"/>
    </source>
</evidence>
<dbReference type="InterPro" id="IPR050176">
    <property type="entry name" value="LTTR"/>
</dbReference>
<dbReference type="Proteomes" id="UP001617669">
    <property type="component" value="Unassembled WGS sequence"/>
</dbReference>
<dbReference type="Gene3D" id="1.10.10.10">
    <property type="entry name" value="Winged helix-like DNA-binding domain superfamily/Winged helix DNA-binding domain"/>
    <property type="match status" value="1"/>
</dbReference>
<dbReference type="EMBL" id="JBIWXY010000003">
    <property type="protein sequence ID" value="MFJ5447140.1"/>
    <property type="molecule type" value="Genomic_DNA"/>
</dbReference>
<gene>
    <name evidence="6" type="ORF">ACIKP9_12935</name>
</gene>
<sequence length="291" mass="32924">MDHNLLLTFLEITRTGSFINAAKKLHITQTAVTTRIKNLEEALGCILFVRNRSGAKLTSHGEKFVSYASQIVQTWEAARRELPFPEGTNAMLTIGGEVSLWNPLLLSWTSSLKTTYPTLFVKAIVADPKQLHSQMVAGTMDAALVHHPDYWPGMQVTEILEEKLVCIRSKQQPEPYIFIDWGDEFRLQHDTALSGRLKSSMAVNLGPLALFHILEHGGSGYFRTRVVQKYLDEGIFEMVPQTPEFSHPIYLVYPRERHNQELASYIALLHDVVNAPSNWSQHTEFVLPANI</sequence>
<evidence type="ECO:0000313" key="7">
    <source>
        <dbReference type="Proteomes" id="UP001617669"/>
    </source>
</evidence>
<dbReference type="PANTHER" id="PTHR30579">
    <property type="entry name" value="TRANSCRIPTIONAL REGULATOR"/>
    <property type="match status" value="1"/>
</dbReference>
<dbReference type="PRINTS" id="PR00039">
    <property type="entry name" value="HTHLYSR"/>
</dbReference>
<dbReference type="PROSITE" id="PS50931">
    <property type="entry name" value="HTH_LYSR"/>
    <property type="match status" value="1"/>
</dbReference>
<comment type="caution">
    <text evidence="6">The sequence shown here is derived from an EMBL/GenBank/DDBJ whole genome shotgun (WGS) entry which is preliminary data.</text>
</comment>
<evidence type="ECO:0000256" key="1">
    <source>
        <dbReference type="ARBA" id="ARBA00009437"/>
    </source>
</evidence>
<evidence type="ECO:0000313" key="6">
    <source>
        <dbReference type="EMBL" id="MFJ5447140.1"/>
    </source>
</evidence>
<dbReference type="Pfam" id="PF03466">
    <property type="entry name" value="LysR_substrate"/>
    <property type="match status" value="1"/>
</dbReference>
<dbReference type="SUPFAM" id="SSF46785">
    <property type="entry name" value="Winged helix' DNA-binding domain"/>
    <property type="match status" value="1"/>
</dbReference>
<evidence type="ECO:0000259" key="5">
    <source>
        <dbReference type="PROSITE" id="PS50931"/>
    </source>
</evidence>
<dbReference type="RefSeq" id="WP_400883682.1">
    <property type="nucleotide sequence ID" value="NZ_JBIWXY010000003.1"/>
</dbReference>
<dbReference type="PANTHER" id="PTHR30579:SF8">
    <property type="entry name" value="HTH-TYPE TRANSCRIPTIONAL REGULATOR HDFR"/>
    <property type="match status" value="1"/>
</dbReference>
<dbReference type="InterPro" id="IPR005119">
    <property type="entry name" value="LysR_subst-bd"/>
</dbReference>